<dbReference type="EMBL" id="LZNA01000041">
    <property type="protein sequence ID" value="OBX79586.1"/>
    <property type="molecule type" value="Genomic_DNA"/>
</dbReference>
<reference evidence="12 15" key="3">
    <citation type="submission" date="2018-06" db="EMBL/GenBank/DDBJ databases">
        <authorList>
            <consortium name="Pathogen Informatics"/>
            <person name="Doyle S."/>
        </authorList>
    </citation>
    <scope>NUCLEOTIDE SEQUENCE [LARGE SCALE GENOMIC DNA]</scope>
    <source>
        <strain evidence="12 15">NCTC11091</strain>
    </source>
</reference>
<gene>
    <name evidence="12" type="primary">pstS_1</name>
    <name evidence="10" type="ORF">A9306_08635</name>
    <name evidence="11" type="ORF">A9308_04295</name>
    <name evidence="12" type="ORF">NCTC11091_01769</name>
</gene>
<dbReference type="InterPro" id="IPR050962">
    <property type="entry name" value="Phosphate-bind_PstS"/>
</dbReference>
<accession>A0A1B8QDW1</accession>
<dbReference type="EMBL" id="UGQA01000001">
    <property type="protein sequence ID" value="STY95960.1"/>
    <property type="molecule type" value="Genomic_DNA"/>
</dbReference>
<evidence type="ECO:0000256" key="7">
    <source>
        <dbReference type="PIRNR" id="PIRNR002756"/>
    </source>
</evidence>
<dbReference type="RefSeq" id="WP_067059044.1">
    <property type="nucleotide sequence ID" value="NZ_CP171125.1"/>
</dbReference>
<dbReference type="GO" id="GO:0035435">
    <property type="term" value="P:phosphate ion transmembrane transport"/>
    <property type="evidence" value="ECO:0007669"/>
    <property type="project" value="InterPro"/>
</dbReference>
<keyword evidence="14" id="KW-1185">Reference proteome</keyword>
<dbReference type="NCBIfam" id="TIGR00975">
    <property type="entry name" value="3a0107s03"/>
    <property type="match status" value="1"/>
</dbReference>
<evidence type="ECO:0000256" key="6">
    <source>
        <dbReference type="ARBA" id="ARBA00022592"/>
    </source>
</evidence>
<feature type="signal peptide" evidence="8">
    <location>
        <begin position="1"/>
        <end position="23"/>
    </location>
</feature>
<dbReference type="Proteomes" id="UP000255193">
    <property type="component" value="Unassembled WGS sequence"/>
</dbReference>
<dbReference type="SUPFAM" id="SSF53850">
    <property type="entry name" value="Periplasmic binding protein-like II"/>
    <property type="match status" value="1"/>
</dbReference>
<feature type="chain" id="PRO_5010465181" description="Phosphate-binding protein PstS" evidence="8">
    <location>
        <begin position="24"/>
        <end position="398"/>
    </location>
</feature>
<dbReference type="Pfam" id="PF12849">
    <property type="entry name" value="PBP_like_2"/>
    <property type="match status" value="1"/>
</dbReference>
<name>A0A1B8QDW1_9GAMM</name>
<comment type="similarity">
    <text evidence="2 7">Belongs to the PstS family.</text>
</comment>
<evidence type="ECO:0000313" key="13">
    <source>
        <dbReference type="Proteomes" id="UP000092508"/>
    </source>
</evidence>
<evidence type="ECO:0000259" key="9">
    <source>
        <dbReference type="Pfam" id="PF12849"/>
    </source>
</evidence>
<dbReference type="PANTHER" id="PTHR42996:SF1">
    <property type="entry name" value="PHOSPHATE-BINDING PROTEIN PSTS"/>
    <property type="match status" value="1"/>
</dbReference>
<reference evidence="10 14" key="1">
    <citation type="submission" date="2016-06" db="EMBL/GenBank/DDBJ databases">
        <title>Draft genome of Moraxella atlantae CCUG 59586.</title>
        <authorList>
            <person name="Salva-Serra F."/>
            <person name="Engstrom-Jakobsson H."/>
            <person name="Thorell K."/>
            <person name="Gonzales-Siles L."/>
            <person name="Karlsson R."/>
            <person name="Boulund F."/>
            <person name="Engstrand L."/>
            <person name="Kristiansson E."/>
            <person name="Moore E."/>
        </authorList>
    </citation>
    <scope>NUCLEOTIDE SEQUENCE [LARGE SCALE GENOMIC DNA]</scope>
    <source>
        <strain evidence="10 14">CCUG 59586</strain>
    </source>
</reference>
<evidence type="ECO:0000256" key="2">
    <source>
        <dbReference type="ARBA" id="ARBA00008725"/>
    </source>
</evidence>
<dbReference type="GO" id="GO:0043190">
    <property type="term" value="C:ATP-binding cassette (ABC) transporter complex"/>
    <property type="evidence" value="ECO:0007669"/>
    <property type="project" value="InterPro"/>
</dbReference>
<protein>
    <recommendedName>
        <fullName evidence="4 7">Phosphate-binding protein PstS</fullName>
    </recommendedName>
</protein>
<feature type="domain" description="PBP" evidence="9">
    <location>
        <begin position="46"/>
        <end position="335"/>
    </location>
</feature>
<keyword evidence="6 7" id="KW-0592">Phosphate transport</keyword>
<dbReference type="PANTHER" id="PTHR42996">
    <property type="entry name" value="PHOSPHATE-BINDING PROTEIN PSTS"/>
    <property type="match status" value="1"/>
</dbReference>
<keyword evidence="8" id="KW-0732">Signal</keyword>
<dbReference type="InterPro" id="IPR024370">
    <property type="entry name" value="PBP_domain"/>
</dbReference>
<dbReference type="Proteomes" id="UP000092616">
    <property type="component" value="Unassembled WGS sequence"/>
</dbReference>
<evidence type="ECO:0000313" key="15">
    <source>
        <dbReference type="Proteomes" id="UP000255193"/>
    </source>
</evidence>
<dbReference type="CDD" id="cd13565">
    <property type="entry name" value="PBP2_PstS"/>
    <property type="match status" value="1"/>
</dbReference>
<evidence type="ECO:0000313" key="11">
    <source>
        <dbReference type="EMBL" id="OBX79857.1"/>
    </source>
</evidence>
<dbReference type="AlphaFoldDB" id="A0A1B8QDW1"/>
<comment type="function">
    <text evidence="1 7">Part of the ABC transporter complex PstSACB involved in phosphate import.</text>
</comment>
<evidence type="ECO:0000313" key="12">
    <source>
        <dbReference type="EMBL" id="STY95960.1"/>
    </source>
</evidence>
<dbReference type="GO" id="GO:0042301">
    <property type="term" value="F:phosphate ion binding"/>
    <property type="evidence" value="ECO:0007669"/>
    <property type="project" value="InterPro"/>
</dbReference>
<dbReference type="PROSITE" id="PS51257">
    <property type="entry name" value="PROKAR_LIPOPROTEIN"/>
    <property type="match status" value="1"/>
</dbReference>
<comment type="subunit">
    <text evidence="3 7">The complex is composed of two ATP-binding proteins (PstB), two transmembrane proteins (PstC and PstA) and a solute-binding protein (PstS).</text>
</comment>
<evidence type="ECO:0000256" key="8">
    <source>
        <dbReference type="SAM" id="SignalP"/>
    </source>
</evidence>
<dbReference type="Gene3D" id="3.40.190.10">
    <property type="entry name" value="Periplasmic binding protein-like II"/>
    <property type="match status" value="2"/>
</dbReference>
<dbReference type="NCBIfam" id="NF008171">
    <property type="entry name" value="PRK10918.1"/>
    <property type="match status" value="1"/>
</dbReference>
<dbReference type="InterPro" id="IPR005673">
    <property type="entry name" value="ABC_phos-bd_PstS"/>
</dbReference>
<dbReference type="STRING" id="34059.A9308_04295"/>
<sequence length="398" mass="40905">MRYSLLSAIVAATLALTACGNKPADNGNTAATTGADTANTTAPAGGNQAVGQTITGAGASFPQPIYAKWSGDYKAATGGQVNYQSIGSSGGIKQIVANTVDFGASDKPLSVEDLEKDGLIQFPTVIGGVVPVVNIDGVQPGQLKLDGTTLANIYLGKITKWNDPAIVALNPGVTLPDAPITTIFRSDGSGTTFNFTHYLSSVSPEWKAGPGADASIKWPTAATGAGGKGNEGVASNVMRAKNSIGYVEYAYAKQNNMAYTQMKNAAGNFVQPSAETFEAAGNADWANTPGFNIVLTNQADANAWPISAATFILVHKKPTDPAKAKAVLEFFDWAYTNGDDAAKSLDFVPFGQASKAAFRDSWKQVVGADGQPVYTSSATMGDNTAVAVASAAAPASAQ</sequence>
<evidence type="ECO:0000256" key="1">
    <source>
        <dbReference type="ARBA" id="ARBA00002841"/>
    </source>
</evidence>
<dbReference type="EMBL" id="LZMZ01000009">
    <property type="protein sequence ID" value="OBX79857.1"/>
    <property type="molecule type" value="Genomic_DNA"/>
</dbReference>
<evidence type="ECO:0000256" key="3">
    <source>
        <dbReference type="ARBA" id="ARBA00011529"/>
    </source>
</evidence>
<dbReference type="OrthoDB" id="9801510at2"/>
<dbReference type="Proteomes" id="UP000092508">
    <property type="component" value="Unassembled WGS sequence"/>
</dbReference>
<evidence type="ECO:0000256" key="5">
    <source>
        <dbReference type="ARBA" id="ARBA00022448"/>
    </source>
</evidence>
<keyword evidence="5 7" id="KW-0813">Transport</keyword>
<evidence type="ECO:0000313" key="14">
    <source>
        <dbReference type="Proteomes" id="UP000092616"/>
    </source>
</evidence>
<proteinExistence type="inferred from homology"/>
<evidence type="ECO:0000313" key="10">
    <source>
        <dbReference type="EMBL" id="OBX79586.1"/>
    </source>
</evidence>
<reference evidence="11 13" key="2">
    <citation type="submission" date="2016-06" db="EMBL/GenBank/DDBJ databases">
        <title>Draft genome of Moraxella atlantae CCUG 66109.</title>
        <authorList>
            <person name="Salva-Serra F."/>
            <person name="Engstrom-Jakobsson H."/>
            <person name="Thorell K."/>
            <person name="Gonzales-Siles L."/>
            <person name="Karlsson R."/>
            <person name="Boulund F."/>
            <person name="Engstrand L."/>
            <person name="Kristiansson E."/>
            <person name="Moore E."/>
        </authorList>
    </citation>
    <scope>NUCLEOTIDE SEQUENCE [LARGE SCALE GENOMIC DNA]</scope>
    <source>
        <strain evidence="11 13">CCUG 66109</strain>
    </source>
</reference>
<evidence type="ECO:0000256" key="4">
    <source>
        <dbReference type="ARBA" id="ARBA00021889"/>
    </source>
</evidence>
<dbReference type="PIRSF" id="PIRSF002756">
    <property type="entry name" value="PstS"/>
    <property type="match status" value="1"/>
</dbReference>
<organism evidence="11 13">
    <name type="scientific">Faucicola atlantae</name>
    <dbReference type="NCBI Taxonomy" id="34059"/>
    <lineage>
        <taxon>Bacteria</taxon>
        <taxon>Pseudomonadati</taxon>
        <taxon>Pseudomonadota</taxon>
        <taxon>Gammaproteobacteria</taxon>
        <taxon>Moraxellales</taxon>
        <taxon>Moraxellaceae</taxon>
        <taxon>Faucicola</taxon>
    </lineage>
</organism>